<name>A0A8A1LXX1_AJEC8</name>
<dbReference type="EMBL" id="CP069106">
    <property type="protein sequence ID" value="QSS56767.1"/>
    <property type="molecule type" value="Genomic_DNA"/>
</dbReference>
<dbReference type="VEuPathDB" id="FungiDB:I7I53_05071"/>
<gene>
    <name evidence="1" type="ORF">I7I53_05071</name>
</gene>
<accession>A0A8A1LXX1</accession>
<reference evidence="1" key="1">
    <citation type="submission" date="2021-01" db="EMBL/GenBank/DDBJ databases">
        <title>Chromosome-level genome assembly of a human fungal pathogen reveals clustering of transcriptionally co-regulated genes.</title>
        <authorList>
            <person name="Voorhies M."/>
            <person name="Cohen S."/>
            <person name="Shea T.P."/>
            <person name="Petrus S."/>
            <person name="Munoz J.F."/>
            <person name="Poplawski S."/>
            <person name="Goldman W.E."/>
            <person name="Michael T."/>
            <person name="Cuomo C.A."/>
            <person name="Sil A."/>
            <person name="Beyhan S."/>
        </authorList>
    </citation>
    <scope>NUCLEOTIDE SEQUENCE</scope>
    <source>
        <strain evidence="1">H88</strain>
    </source>
</reference>
<evidence type="ECO:0000313" key="1">
    <source>
        <dbReference type="EMBL" id="QSS56767.1"/>
    </source>
</evidence>
<protein>
    <submittedName>
        <fullName evidence="1">Uncharacterized protein</fullName>
    </submittedName>
</protein>
<proteinExistence type="predicted"/>
<dbReference type="Proteomes" id="UP000663419">
    <property type="component" value="Chromosome 5"/>
</dbReference>
<organism evidence="1 2">
    <name type="scientific">Ajellomyces capsulatus (strain H88)</name>
    <name type="common">Darling's disease fungus</name>
    <name type="synonym">Histoplasma capsulatum</name>
    <dbReference type="NCBI Taxonomy" id="544711"/>
    <lineage>
        <taxon>Eukaryota</taxon>
        <taxon>Fungi</taxon>
        <taxon>Dikarya</taxon>
        <taxon>Ascomycota</taxon>
        <taxon>Pezizomycotina</taxon>
        <taxon>Eurotiomycetes</taxon>
        <taxon>Eurotiomycetidae</taxon>
        <taxon>Onygenales</taxon>
        <taxon>Ajellomycetaceae</taxon>
        <taxon>Histoplasma</taxon>
    </lineage>
</organism>
<dbReference type="AlphaFoldDB" id="A0A8A1LXX1"/>
<evidence type="ECO:0000313" key="2">
    <source>
        <dbReference type="Proteomes" id="UP000663419"/>
    </source>
</evidence>
<sequence>MHSSANTSVVSEARSYIKRGVSQQTLRYVLYRKINQDLFFQVHKNILGSFLCSSMPDFISSFTGPTKYVCTTQRELNTYISRRKN</sequence>